<feature type="signal peptide" evidence="1">
    <location>
        <begin position="1"/>
        <end position="22"/>
    </location>
</feature>
<keyword evidence="3" id="KW-1185">Reference proteome</keyword>
<organism evidence="2 3">
    <name type="scientific">Intrasporangium calvum</name>
    <dbReference type="NCBI Taxonomy" id="53358"/>
    <lineage>
        <taxon>Bacteria</taxon>
        <taxon>Bacillati</taxon>
        <taxon>Actinomycetota</taxon>
        <taxon>Actinomycetes</taxon>
        <taxon>Micrococcales</taxon>
        <taxon>Intrasporangiaceae</taxon>
        <taxon>Intrasporangium</taxon>
    </lineage>
</organism>
<evidence type="ECO:0000313" key="3">
    <source>
        <dbReference type="Proteomes" id="UP001150259"/>
    </source>
</evidence>
<accession>A0ABT5GCH3</accession>
<dbReference type="PROSITE" id="PS51257">
    <property type="entry name" value="PROKAR_LIPOPROTEIN"/>
    <property type="match status" value="1"/>
</dbReference>
<feature type="chain" id="PRO_5047255693" description="Lipoprotein" evidence="1">
    <location>
        <begin position="23"/>
        <end position="159"/>
    </location>
</feature>
<dbReference type="Proteomes" id="UP001150259">
    <property type="component" value="Unassembled WGS sequence"/>
</dbReference>
<name>A0ABT5GCH3_9MICO</name>
<dbReference type="EMBL" id="JAPFQL010000004">
    <property type="protein sequence ID" value="MDC5695969.1"/>
    <property type="molecule type" value="Genomic_DNA"/>
</dbReference>
<protein>
    <recommendedName>
        <fullName evidence="4">Lipoprotein</fullName>
    </recommendedName>
</protein>
<evidence type="ECO:0000313" key="2">
    <source>
        <dbReference type="EMBL" id="MDC5695969.1"/>
    </source>
</evidence>
<proteinExistence type="predicted"/>
<gene>
    <name evidence="2" type="ORF">OO014_01775</name>
</gene>
<keyword evidence="1" id="KW-0732">Signal</keyword>
<evidence type="ECO:0008006" key="4">
    <source>
        <dbReference type="Google" id="ProtNLM"/>
    </source>
</evidence>
<dbReference type="RefSeq" id="WP_272460539.1">
    <property type="nucleotide sequence ID" value="NZ_JAPFQL010000004.1"/>
</dbReference>
<reference evidence="2 3" key="1">
    <citation type="submission" date="2022-11" db="EMBL/GenBank/DDBJ databases">
        <title>Anaerobic phenanthrene biodegradation by a DNRA strain PheN6.</title>
        <authorList>
            <person name="Zhang Z."/>
        </authorList>
    </citation>
    <scope>NUCLEOTIDE SEQUENCE [LARGE SCALE GENOMIC DNA]</scope>
    <source>
        <strain evidence="2 3">PheN6</strain>
    </source>
</reference>
<sequence length="159" mass="16250">MRRPLTYAAGLALVVTSLVGLAGCGQPEVAPTDDGTVSVPIQPTITPYETGAPSADPSEAVPGGAFDLEAMLTTQSCEQSGGVWSYAGSFANTTAEQLDIGVAISLVSTTDLDVLTVHEVDLAVPPNETVPVEAAAFYTSQDVDPATVQCLTGVTEKGH</sequence>
<evidence type="ECO:0000256" key="1">
    <source>
        <dbReference type="SAM" id="SignalP"/>
    </source>
</evidence>
<comment type="caution">
    <text evidence="2">The sequence shown here is derived from an EMBL/GenBank/DDBJ whole genome shotgun (WGS) entry which is preliminary data.</text>
</comment>